<reference evidence="2" key="1">
    <citation type="submission" date="2021-02" db="EMBL/GenBank/DDBJ databases">
        <authorList>
            <person name="Dougan E. K."/>
            <person name="Rhodes N."/>
            <person name="Thang M."/>
            <person name="Chan C."/>
        </authorList>
    </citation>
    <scope>NUCLEOTIDE SEQUENCE</scope>
</reference>
<gene>
    <name evidence="2" type="ORF">SNAT2548_LOCUS279</name>
</gene>
<accession>A0A812G6B4</accession>
<evidence type="ECO:0008006" key="4">
    <source>
        <dbReference type="Google" id="ProtNLM"/>
    </source>
</evidence>
<feature type="signal peptide" evidence="1">
    <location>
        <begin position="1"/>
        <end position="27"/>
    </location>
</feature>
<dbReference type="EMBL" id="CAJNDS010000011">
    <property type="protein sequence ID" value="CAE6915982.1"/>
    <property type="molecule type" value="Genomic_DNA"/>
</dbReference>
<dbReference type="AlphaFoldDB" id="A0A812G6B4"/>
<name>A0A812G6B4_9DINO</name>
<protein>
    <recommendedName>
        <fullName evidence="4">Secreted protein</fullName>
    </recommendedName>
</protein>
<proteinExistence type="predicted"/>
<organism evidence="2 3">
    <name type="scientific">Symbiodinium natans</name>
    <dbReference type="NCBI Taxonomy" id="878477"/>
    <lineage>
        <taxon>Eukaryota</taxon>
        <taxon>Sar</taxon>
        <taxon>Alveolata</taxon>
        <taxon>Dinophyceae</taxon>
        <taxon>Suessiales</taxon>
        <taxon>Symbiodiniaceae</taxon>
        <taxon>Symbiodinium</taxon>
    </lineage>
</organism>
<dbReference type="Proteomes" id="UP000604046">
    <property type="component" value="Unassembled WGS sequence"/>
</dbReference>
<evidence type="ECO:0000313" key="2">
    <source>
        <dbReference type="EMBL" id="CAE6915982.1"/>
    </source>
</evidence>
<keyword evidence="1" id="KW-0732">Signal</keyword>
<evidence type="ECO:0000256" key="1">
    <source>
        <dbReference type="SAM" id="SignalP"/>
    </source>
</evidence>
<comment type="caution">
    <text evidence="2">The sequence shown here is derived from an EMBL/GenBank/DDBJ whole genome shotgun (WGS) entry which is preliminary data.</text>
</comment>
<evidence type="ECO:0000313" key="3">
    <source>
        <dbReference type="Proteomes" id="UP000604046"/>
    </source>
</evidence>
<sequence length="107" mass="11724">MQVVLLSASSRCWACVVMSGQVRLALCQVFLKTVLFSAHLPAMATATCSANTQPCNLSRAAALAGSGRSDAKRQIEDERVWRLRGLRADGIDSEAMSKWRKWQKVAV</sequence>
<feature type="chain" id="PRO_5032639547" description="Secreted protein" evidence="1">
    <location>
        <begin position="28"/>
        <end position="107"/>
    </location>
</feature>
<keyword evidence="3" id="KW-1185">Reference proteome</keyword>